<sequence length="86" mass="9152">MIGQTFAAVDRIEIVGGSASGLRTRRGALAALGVPMTCPDRFLVLLVEDDGGQAVLWDGASYAEAILGAERRAVVWRVPVLDRVVE</sequence>
<evidence type="ECO:0000313" key="1">
    <source>
        <dbReference type="EMBL" id="QRZ15390.1"/>
    </source>
</evidence>
<dbReference type="Proteomes" id="UP000663629">
    <property type="component" value="Chromosome 2"/>
</dbReference>
<name>A0ABX7JMP2_9RHOB</name>
<protein>
    <submittedName>
        <fullName evidence="1">Uncharacterized protein</fullName>
    </submittedName>
</protein>
<dbReference type="EMBL" id="CP070371">
    <property type="protein sequence ID" value="QRZ15390.1"/>
    <property type="molecule type" value="Genomic_DNA"/>
</dbReference>
<evidence type="ECO:0000313" key="2">
    <source>
        <dbReference type="Proteomes" id="UP000663629"/>
    </source>
</evidence>
<accession>A0ABX7JMP2</accession>
<reference evidence="1 2" key="1">
    <citation type="submission" date="2021-02" db="EMBL/GenBank/DDBJ databases">
        <title>Paracoccus methylovroum sp.nov., a new methanol and methylamine utilizing methylotrophic denitrifer.</title>
        <authorList>
            <person name="Timsy T."/>
            <person name="Behrendt U."/>
            <person name="Ulrich A."/>
            <person name="Spanner T."/>
            <person name="Foesel B.U."/>
            <person name="Horn M.A."/>
            <person name="Kolb S."/>
        </authorList>
    </citation>
    <scope>NUCLEOTIDE SEQUENCE [LARGE SCALE GENOMIC DNA]</scope>
    <source>
        <strain evidence="1 2">H4-D09</strain>
    </source>
</reference>
<organism evidence="1 2">
    <name type="scientific">Paracoccus methylovorus</name>
    <dbReference type="NCBI Taxonomy" id="2812658"/>
    <lineage>
        <taxon>Bacteria</taxon>
        <taxon>Pseudomonadati</taxon>
        <taxon>Pseudomonadota</taxon>
        <taxon>Alphaproteobacteria</taxon>
        <taxon>Rhodobacterales</taxon>
        <taxon>Paracoccaceae</taxon>
        <taxon>Paracoccus</taxon>
    </lineage>
</organism>
<proteinExistence type="predicted"/>
<keyword evidence="2" id="KW-1185">Reference proteome</keyword>
<gene>
    <name evidence="1" type="ORF">JWJ88_13625</name>
</gene>
<dbReference type="RefSeq" id="WP_205296336.1">
    <property type="nucleotide sequence ID" value="NZ_CP070371.1"/>
</dbReference>